<gene>
    <name evidence="1" type="ORF">SPIL2461_LOCUS22184</name>
</gene>
<keyword evidence="2" id="KW-1185">Reference proteome</keyword>
<organism evidence="1 2">
    <name type="scientific">Symbiodinium pilosum</name>
    <name type="common">Dinoflagellate</name>
    <dbReference type="NCBI Taxonomy" id="2952"/>
    <lineage>
        <taxon>Eukaryota</taxon>
        <taxon>Sar</taxon>
        <taxon>Alveolata</taxon>
        <taxon>Dinophyceae</taxon>
        <taxon>Suessiales</taxon>
        <taxon>Symbiodiniaceae</taxon>
        <taxon>Symbiodinium</taxon>
    </lineage>
</organism>
<dbReference type="OrthoDB" id="416337at2759"/>
<evidence type="ECO:0000313" key="2">
    <source>
        <dbReference type="Proteomes" id="UP000649617"/>
    </source>
</evidence>
<proteinExistence type="predicted"/>
<dbReference type="EMBL" id="CAJNIZ010047004">
    <property type="protein sequence ID" value="CAE7760612.1"/>
    <property type="molecule type" value="Genomic_DNA"/>
</dbReference>
<comment type="caution">
    <text evidence="1">The sequence shown here is derived from an EMBL/GenBank/DDBJ whole genome shotgun (WGS) entry which is preliminary data.</text>
</comment>
<sequence length="91" mass="10298">MAIPSPEKLDEKVLAHLAKQTGWSVLDVEEVWDVFCEYAVGGRIGVQGPEFISLVQDLYDGVTDDEVMLLQQHINAVRKRNHARSGYMRRA</sequence>
<name>A0A812Y3C2_SYMPI</name>
<dbReference type="AlphaFoldDB" id="A0A812Y3C2"/>
<accession>A0A812Y3C2</accession>
<reference evidence="1" key="1">
    <citation type="submission" date="2021-02" db="EMBL/GenBank/DDBJ databases">
        <authorList>
            <person name="Dougan E. K."/>
            <person name="Rhodes N."/>
            <person name="Thang M."/>
            <person name="Chan C."/>
        </authorList>
    </citation>
    <scope>NUCLEOTIDE SEQUENCE</scope>
</reference>
<evidence type="ECO:0000313" key="1">
    <source>
        <dbReference type="EMBL" id="CAE7760612.1"/>
    </source>
</evidence>
<dbReference type="Proteomes" id="UP000649617">
    <property type="component" value="Unassembled WGS sequence"/>
</dbReference>
<protein>
    <submittedName>
        <fullName evidence="1">Uncharacterized protein</fullName>
    </submittedName>
</protein>